<dbReference type="EMBL" id="JAYWIO010000004">
    <property type="protein sequence ID" value="KAK7268566.1"/>
    <property type="molecule type" value="Genomic_DNA"/>
</dbReference>
<feature type="transmembrane region" description="Helical" evidence="1">
    <location>
        <begin position="44"/>
        <end position="65"/>
    </location>
</feature>
<evidence type="ECO:0000313" key="3">
    <source>
        <dbReference type="Proteomes" id="UP001372338"/>
    </source>
</evidence>
<dbReference type="AlphaFoldDB" id="A0AAN9F485"/>
<keyword evidence="3" id="KW-1185">Reference proteome</keyword>
<gene>
    <name evidence="2" type="ORF">RIF29_21267</name>
</gene>
<dbReference type="Proteomes" id="UP001372338">
    <property type="component" value="Unassembled WGS sequence"/>
</dbReference>
<evidence type="ECO:0000256" key="1">
    <source>
        <dbReference type="SAM" id="Phobius"/>
    </source>
</evidence>
<keyword evidence="1" id="KW-0472">Membrane</keyword>
<protein>
    <submittedName>
        <fullName evidence="2">Uncharacterized protein</fullName>
    </submittedName>
</protein>
<keyword evidence="1" id="KW-0812">Transmembrane</keyword>
<evidence type="ECO:0000313" key="2">
    <source>
        <dbReference type="EMBL" id="KAK7268566.1"/>
    </source>
</evidence>
<keyword evidence="1" id="KW-1133">Transmembrane helix</keyword>
<accession>A0AAN9F485</accession>
<sequence length="69" mass="8042">MRIERHNVPVETLDPLKDFYTSMLLISNVQTNRRLSFYQKLSQVLNSLFHGTIHTLSLSTFFLLLSSQT</sequence>
<name>A0AAN9F485_CROPI</name>
<proteinExistence type="predicted"/>
<organism evidence="2 3">
    <name type="scientific">Crotalaria pallida</name>
    <name type="common">Smooth rattlebox</name>
    <name type="synonym">Crotalaria striata</name>
    <dbReference type="NCBI Taxonomy" id="3830"/>
    <lineage>
        <taxon>Eukaryota</taxon>
        <taxon>Viridiplantae</taxon>
        <taxon>Streptophyta</taxon>
        <taxon>Embryophyta</taxon>
        <taxon>Tracheophyta</taxon>
        <taxon>Spermatophyta</taxon>
        <taxon>Magnoliopsida</taxon>
        <taxon>eudicotyledons</taxon>
        <taxon>Gunneridae</taxon>
        <taxon>Pentapetalae</taxon>
        <taxon>rosids</taxon>
        <taxon>fabids</taxon>
        <taxon>Fabales</taxon>
        <taxon>Fabaceae</taxon>
        <taxon>Papilionoideae</taxon>
        <taxon>50 kb inversion clade</taxon>
        <taxon>genistoids sensu lato</taxon>
        <taxon>core genistoids</taxon>
        <taxon>Crotalarieae</taxon>
        <taxon>Crotalaria</taxon>
    </lineage>
</organism>
<reference evidence="2 3" key="1">
    <citation type="submission" date="2024-01" db="EMBL/GenBank/DDBJ databases">
        <title>The genomes of 5 underutilized Papilionoideae crops provide insights into root nodulation and disease resistanc.</title>
        <authorList>
            <person name="Yuan L."/>
        </authorList>
    </citation>
    <scope>NUCLEOTIDE SEQUENCE [LARGE SCALE GENOMIC DNA]</scope>
    <source>
        <strain evidence="2">ZHUSHIDOU_FW_LH</strain>
        <tissue evidence="2">Leaf</tissue>
    </source>
</reference>
<comment type="caution">
    <text evidence="2">The sequence shown here is derived from an EMBL/GenBank/DDBJ whole genome shotgun (WGS) entry which is preliminary data.</text>
</comment>